<feature type="compositionally biased region" description="Low complexity" evidence="1">
    <location>
        <begin position="92"/>
        <end position="109"/>
    </location>
</feature>
<dbReference type="PANTHER" id="PTHR28052">
    <property type="entry name" value="UPF0545 PROTEIN C22ORF39"/>
    <property type="match status" value="1"/>
</dbReference>
<reference evidence="2" key="1">
    <citation type="submission" date="2022-10" db="EMBL/GenBank/DDBJ databases">
        <title>Culturing micro-colonial fungi from biological soil crusts in the Mojave desert and describing Neophaeococcomyces mojavensis, and introducing the new genera and species Taxawa tesnikishii.</title>
        <authorList>
            <person name="Kurbessoian T."/>
            <person name="Stajich J.E."/>
        </authorList>
    </citation>
    <scope>NUCLEOTIDE SEQUENCE</scope>
    <source>
        <strain evidence="2">TK_1</strain>
    </source>
</reference>
<accession>A0ABQ9NNA3</accession>
<evidence type="ECO:0000313" key="3">
    <source>
        <dbReference type="Proteomes" id="UP001172684"/>
    </source>
</evidence>
<sequence>MGWWWKSDPQTPVLHPSDPTPDPLPTASQPPASPREIADGPAHPPSYDDDAMPKPARSRDEQADAELSSFLAELASPGNRQHGTHGRPGADATVPSTATTSISASTPTTSQPPSPTALPNDDLTTYPRTMSCRAAFDSAFYCQSLGGQFNAIYRHGQLRSCAPLWSDFWFCMRLKSYTEEEKAEMISGRYREKEEAVRRGRNSEEVWVRRTAGEKVERAFHLDPDEVVEGG</sequence>
<dbReference type="Proteomes" id="UP001172684">
    <property type="component" value="Unassembled WGS sequence"/>
</dbReference>
<proteinExistence type="predicted"/>
<dbReference type="EMBL" id="JAPDRL010000106">
    <property type="protein sequence ID" value="KAJ9657183.1"/>
    <property type="molecule type" value="Genomic_DNA"/>
</dbReference>
<protein>
    <submittedName>
        <fullName evidence="2">Early meiotic induction protein 1</fullName>
    </submittedName>
</protein>
<comment type="caution">
    <text evidence="2">The sequence shown here is derived from an EMBL/GenBank/DDBJ whole genome shotgun (WGS) entry which is preliminary data.</text>
</comment>
<dbReference type="Pfam" id="PF11326">
    <property type="entry name" value="PANTS-like"/>
    <property type="match status" value="1"/>
</dbReference>
<organism evidence="2 3">
    <name type="scientific">Coniosporium apollinis</name>
    <dbReference type="NCBI Taxonomy" id="61459"/>
    <lineage>
        <taxon>Eukaryota</taxon>
        <taxon>Fungi</taxon>
        <taxon>Dikarya</taxon>
        <taxon>Ascomycota</taxon>
        <taxon>Pezizomycotina</taxon>
        <taxon>Dothideomycetes</taxon>
        <taxon>Dothideomycetes incertae sedis</taxon>
        <taxon>Coniosporium</taxon>
    </lineage>
</organism>
<dbReference type="InterPro" id="IPR021475">
    <property type="entry name" value="Pants/Emi1-like"/>
</dbReference>
<dbReference type="PANTHER" id="PTHR28052:SF1">
    <property type="entry name" value="UPF0545 PROTEIN C22ORF39"/>
    <property type="match status" value="1"/>
</dbReference>
<evidence type="ECO:0000313" key="2">
    <source>
        <dbReference type="EMBL" id="KAJ9657183.1"/>
    </source>
</evidence>
<gene>
    <name evidence="2" type="primary">EMI1</name>
    <name evidence="2" type="ORF">H2201_008264</name>
</gene>
<keyword evidence="3" id="KW-1185">Reference proteome</keyword>
<feature type="region of interest" description="Disordered" evidence="1">
    <location>
        <begin position="1"/>
        <end position="122"/>
    </location>
</feature>
<name>A0ABQ9NNA3_9PEZI</name>
<evidence type="ECO:0000256" key="1">
    <source>
        <dbReference type="SAM" id="MobiDB-lite"/>
    </source>
</evidence>